<dbReference type="InterPro" id="IPR000380">
    <property type="entry name" value="Topo_IA"/>
</dbReference>
<dbReference type="InterPro" id="IPR024567">
    <property type="entry name" value="RNase_HII/HIII_dom"/>
</dbReference>
<dbReference type="InterPro" id="IPR013824">
    <property type="entry name" value="Topo_IA_cen_sub1"/>
</dbReference>
<keyword evidence="8" id="KW-0812">Transmembrane</keyword>
<feature type="transmembrane region" description="Helical" evidence="8">
    <location>
        <begin position="837"/>
        <end position="855"/>
    </location>
</feature>
<evidence type="ECO:0000259" key="9">
    <source>
        <dbReference type="PROSITE" id="PS50880"/>
    </source>
</evidence>
<keyword evidence="6 7" id="KW-0255">Endonuclease</keyword>
<dbReference type="PROSITE" id="PS50880">
    <property type="entry name" value="TOPRIM"/>
    <property type="match status" value="1"/>
</dbReference>
<dbReference type="EC" id="3.1.26.4" evidence="7"/>
<feature type="binding site" evidence="6">
    <location>
        <position position="26"/>
    </location>
    <ligand>
        <name>a divalent metal cation</name>
        <dbReference type="ChEBI" id="CHEBI:60240"/>
    </ligand>
</feature>
<dbReference type="PaxDb" id="67767-A0A0J7KZN3"/>
<dbReference type="GO" id="GO:0046872">
    <property type="term" value="F:metal ion binding"/>
    <property type="evidence" value="ECO:0007669"/>
    <property type="project" value="UniProtKB-KW"/>
</dbReference>
<dbReference type="InterPro" id="IPR003602">
    <property type="entry name" value="Topo_IA_DNA-bd_dom"/>
</dbReference>
<dbReference type="PANTHER" id="PTHR42785">
    <property type="entry name" value="DNA TOPOISOMERASE, TYPE IA, CORE"/>
    <property type="match status" value="1"/>
</dbReference>
<dbReference type="Gene3D" id="3.90.950.10">
    <property type="match status" value="1"/>
</dbReference>
<dbReference type="OrthoDB" id="6288734at2759"/>
<organism evidence="12 13">
    <name type="scientific">Lasius niger</name>
    <name type="common">Black garden ant</name>
    <dbReference type="NCBI Taxonomy" id="67767"/>
    <lineage>
        <taxon>Eukaryota</taxon>
        <taxon>Metazoa</taxon>
        <taxon>Ecdysozoa</taxon>
        <taxon>Arthropoda</taxon>
        <taxon>Hexapoda</taxon>
        <taxon>Insecta</taxon>
        <taxon>Pterygota</taxon>
        <taxon>Neoptera</taxon>
        <taxon>Endopterygota</taxon>
        <taxon>Hymenoptera</taxon>
        <taxon>Apocrita</taxon>
        <taxon>Aculeata</taxon>
        <taxon>Formicoidea</taxon>
        <taxon>Formicidae</taxon>
        <taxon>Formicinae</taxon>
        <taxon>Lasius</taxon>
        <taxon>Lasius</taxon>
    </lineage>
</organism>
<feature type="binding site" evidence="6">
    <location>
        <position position="118"/>
    </location>
    <ligand>
        <name>a divalent metal cation</name>
        <dbReference type="ChEBI" id="CHEBI:60240"/>
    </ligand>
</feature>
<dbReference type="Pfam" id="PF01351">
    <property type="entry name" value="RNase_HII"/>
    <property type="match status" value="1"/>
</dbReference>
<dbReference type="GO" id="GO:0006396">
    <property type="term" value="P:RNA processing"/>
    <property type="evidence" value="ECO:0007669"/>
    <property type="project" value="InterPro"/>
</dbReference>
<comment type="cofactor">
    <cofactor evidence="6">
        <name>Mn(2+)</name>
        <dbReference type="ChEBI" id="CHEBI:29035"/>
    </cofactor>
    <cofactor evidence="6">
        <name>Mg(2+)</name>
        <dbReference type="ChEBI" id="CHEBI:18420"/>
    </cofactor>
    <text evidence="6">Manganese or magnesium. Binds 1 divalent metal ion per monomer in the absence of substrate. May bind a second metal ion after substrate binding.</text>
</comment>
<reference evidence="12 13" key="1">
    <citation type="submission" date="2015-04" db="EMBL/GenBank/DDBJ databases">
        <title>Lasius niger genome sequencing.</title>
        <authorList>
            <person name="Konorov E.A."/>
            <person name="Nikitin M.A."/>
            <person name="Kirill M.V."/>
            <person name="Chang P."/>
        </authorList>
    </citation>
    <scope>NUCLEOTIDE SEQUENCE [LARGE SCALE GENOMIC DNA]</scope>
    <source>
        <tissue evidence="12">Whole</tissue>
    </source>
</reference>
<dbReference type="InterPro" id="IPR002637">
    <property type="entry name" value="RdgB/HAM1"/>
</dbReference>
<dbReference type="GO" id="GO:0003677">
    <property type="term" value="F:DNA binding"/>
    <property type="evidence" value="ECO:0007669"/>
    <property type="project" value="UniProtKB-KW"/>
</dbReference>
<comment type="similarity">
    <text evidence="2">Belongs to the type IA topoisomerase family.</text>
</comment>
<dbReference type="Gene3D" id="1.10.460.10">
    <property type="entry name" value="Topoisomerase I, domain 2"/>
    <property type="match status" value="2"/>
</dbReference>
<dbReference type="SUPFAM" id="SSF52972">
    <property type="entry name" value="ITPase-like"/>
    <property type="match status" value="1"/>
</dbReference>
<keyword evidence="5 12" id="KW-0413">Isomerase</keyword>
<dbReference type="InterPro" id="IPR029001">
    <property type="entry name" value="ITPase-like_fam"/>
</dbReference>
<comment type="similarity">
    <text evidence="7">Belongs to the RNase HII family.</text>
</comment>
<dbReference type="GO" id="GO:0003917">
    <property type="term" value="F:DNA topoisomerase type I (single strand cut, ATP-independent) activity"/>
    <property type="evidence" value="ECO:0007669"/>
    <property type="project" value="UniProtKB-EC"/>
</dbReference>
<evidence type="ECO:0000259" key="11">
    <source>
        <dbReference type="PROSITE" id="PS52039"/>
    </source>
</evidence>
<evidence type="ECO:0000313" key="13">
    <source>
        <dbReference type="Proteomes" id="UP000036403"/>
    </source>
</evidence>
<feature type="transmembrane region" description="Helical" evidence="8">
    <location>
        <begin position="810"/>
        <end position="831"/>
    </location>
</feature>
<evidence type="ECO:0000256" key="4">
    <source>
        <dbReference type="ARBA" id="ARBA00023125"/>
    </source>
</evidence>
<dbReference type="Gene3D" id="2.70.20.10">
    <property type="entry name" value="Topoisomerase I, domain 3"/>
    <property type="match status" value="2"/>
</dbReference>
<feature type="domain" description="RNase H type-2" evidence="10">
    <location>
        <begin position="20"/>
        <end position="214"/>
    </location>
</feature>
<feature type="domain" description="Topo IA-type catalytic" evidence="11">
    <location>
        <begin position="304"/>
        <end position="464"/>
    </location>
</feature>
<proteinExistence type="inferred from homology"/>
<dbReference type="GO" id="GO:0006401">
    <property type="term" value="P:RNA catabolic process"/>
    <property type="evidence" value="ECO:0007669"/>
    <property type="project" value="UniProtKB-UniRule"/>
</dbReference>
<dbReference type="GO" id="GO:0001522">
    <property type="term" value="P:pseudouridine synthesis"/>
    <property type="evidence" value="ECO:0007669"/>
    <property type="project" value="InterPro"/>
</dbReference>
<dbReference type="Pfam" id="PF01725">
    <property type="entry name" value="Ham1p_like"/>
    <property type="match status" value="1"/>
</dbReference>
<dbReference type="InterPro" id="IPR013497">
    <property type="entry name" value="Topo_IA_cen"/>
</dbReference>
<gene>
    <name evidence="12" type="ORF">RF55_4078</name>
</gene>
<evidence type="ECO:0000256" key="6">
    <source>
        <dbReference type="PROSITE-ProRule" id="PRU01319"/>
    </source>
</evidence>
<dbReference type="SUPFAM" id="SSF53098">
    <property type="entry name" value="Ribonuclease H-like"/>
    <property type="match status" value="1"/>
</dbReference>
<comment type="catalytic activity">
    <reaction evidence="1">
        <text>ATP-independent breakage of single-stranded DNA, followed by passage and rejoining.</text>
        <dbReference type="EC" id="5.6.2.1"/>
    </reaction>
</comment>
<dbReference type="SMART" id="SM00437">
    <property type="entry name" value="TOP1Ac"/>
    <property type="match status" value="1"/>
</dbReference>
<name>A0A0J7KZN3_LASNI</name>
<dbReference type="InterPro" id="IPR020103">
    <property type="entry name" value="PsdUridine_synth_cat_dom_sf"/>
</dbReference>
<feature type="domain" description="Topo IA-type catalytic" evidence="11">
    <location>
        <begin position="478"/>
        <end position="604"/>
    </location>
</feature>
<dbReference type="NCBIfam" id="NF000595">
    <property type="entry name" value="PRK00015.1-3"/>
    <property type="match status" value="1"/>
</dbReference>
<evidence type="ECO:0000259" key="10">
    <source>
        <dbReference type="PROSITE" id="PS51975"/>
    </source>
</evidence>
<keyword evidence="6" id="KW-0479">Metal-binding</keyword>
<dbReference type="SUPFAM" id="SSF56712">
    <property type="entry name" value="Prokaryotic type I DNA topoisomerase"/>
    <property type="match status" value="1"/>
</dbReference>
<comment type="caution">
    <text evidence="12">The sequence shown here is derived from an EMBL/GenBank/DDBJ whole genome shotgun (WGS) entry which is preliminary data.</text>
</comment>
<accession>A0A0J7KZN3</accession>
<dbReference type="GO" id="GO:0003723">
    <property type="term" value="F:RNA binding"/>
    <property type="evidence" value="ECO:0007669"/>
    <property type="project" value="UniProtKB-UniRule"/>
</dbReference>
<dbReference type="Pfam" id="PF01131">
    <property type="entry name" value="Topoisom_bac"/>
    <property type="match status" value="2"/>
</dbReference>
<keyword evidence="3" id="KW-0799">Topoisomerase</keyword>
<comment type="function">
    <text evidence="7">Endonuclease that specifically degrades the RNA of RNA-DNA hybrids.</text>
</comment>
<dbReference type="Gene3D" id="1.10.290.10">
    <property type="entry name" value="Topoisomerase I, domain 4"/>
    <property type="match status" value="1"/>
</dbReference>
<dbReference type="PRINTS" id="PR00417">
    <property type="entry name" value="PRTPISMRASEI"/>
</dbReference>
<dbReference type="InterPro" id="IPR036397">
    <property type="entry name" value="RNaseH_sf"/>
</dbReference>
<dbReference type="InterPro" id="IPR023405">
    <property type="entry name" value="Topo_IA_core_domain"/>
</dbReference>
<dbReference type="GO" id="GO:0009982">
    <property type="term" value="F:pseudouridine synthase activity"/>
    <property type="evidence" value="ECO:0007669"/>
    <property type="project" value="InterPro"/>
</dbReference>
<dbReference type="EMBL" id="LBMM01001817">
    <property type="protein sequence ID" value="KMQ95699.1"/>
    <property type="molecule type" value="Genomic_DNA"/>
</dbReference>
<keyword evidence="6 7" id="KW-0378">Hydrolase</keyword>
<keyword evidence="13" id="KW-1185">Reference proteome</keyword>
<feature type="transmembrane region" description="Helical" evidence="8">
    <location>
        <begin position="776"/>
        <end position="798"/>
    </location>
</feature>
<dbReference type="SMART" id="SM00493">
    <property type="entry name" value="TOPRIM"/>
    <property type="match status" value="1"/>
</dbReference>
<dbReference type="STRING" id="67767.A0A0J7KZN3"/>
<dbReference type="GO" id="GO:0006265">
    <property type="term" value="P:DNA topological change"/>
    <property type="evidence" value="ECO:0007669"/>
    <property type="project" value="InterPro"/>
</dbReference>
<evidence type="ECO:0000256" key="5">
    <source>
        <dbReference type="ARBA" id="ARBA00023235"/>
    </source>
</evidence>
<feature type="transmembrane region" description="Helical" evidence="8">
    <location>
        <begin position="867"/>
        <end position="888"/>
    </location>
</feature>
<evidence type="ECO:0000256" key="7">
    <source>
        <dbReference type="RuleBase" id="RU003515"/>
    </source>
</evidence>
<feature type="domain" description="Toprim" evidence="9">
    <location>
        <begin position="177"/>
        <end position="288"/>
    </location>
</feature>
<dbReference type="PROSITE" id="PS52039">
    <property type="entry name" value="TOPO_IA_2"/>
    <property type="match status" value="2"/>
</dbReference>
<dbReference type="GO" id="GO:0004523">
    <property type="term" value="F:RNA-DNA hybrid ribonuclease activity"/>
    <property type="evidence" value="ECO:0007669"/>
    <property type="project" value="UniProtKB-UniRule"/>
</dbReference>
<evidence type="ECO:0000313" key="12">
    <source>
        <dbReference type="EMBL" id="KMQ95699.1"/>
    </source>
</evidence>
<evidence type="ECO:0000256" key="3">
    <source>
        <dbReference type="ARBA" id="ARBA00023029"/>
    </source>
</evidence>
<evidence type="ECO:0000256" key="2">
    <source>
        <dbReference type="ARBA" id="ARBA00009446"/>
    </source>
</evidence>
<dbReference type="GO" id="GO:0009143">
    <property type="term" value="P:nucleoside triphosphate catabolic process"/>
    <property type="evidence" value="ECO:0007669"/>
    <property type="project" value="InterPro"/>
</dbReference>
<protein>
    <recommendedName>
        <fullName evidence="7">Ribonuclease</fullName>
        <ecNumber evidence="7">3.1.26.4</ecNumber>
    </recommendedName>
</protein>
<dbReference type="GO" id="GO:0047429">
    <property type="term" value="F:nucleoside triphosphate diphosphatase activity"/>
    <property type="evidence" value="ECO:0007669"/>
    <property type="project" value="InterPro"/>
</dbReference>
<dbReference type="CDD" id="cd07182">
    <property type="entry name" value="RNase_HII_bacteria_HII_like"/>
    <property type="match status" value="1"/>
</dbReference>
<keyword evidence="4" id="KW-0238">DNA-binding</keyword>
<dbReference type="Gene3D" id="3.40.50.140">
    <property type="match status" value="1"/>
</dbReference>
<feature type="transmembrane region" description="Helical" evidence="8">
    <location>
        <begin position="900"/>
        <end position="921"/>
    </location>
</feature>
<dbReference type="PANTHER" id="PTHR42785:SF1">
    <property type="entry name" value="DNA TOPOISOMERASE"/>
    <property type="match status" value="1"/>
</dbReference>
<evidence type="ECO:0000256" key="8">
    <source>
        <dbReference type="SAM" id="Phobius"/>
    </source>
</evidence>
<dbReference type="InterPro" id="IPR003601">
    <property type="entry name" value="Topo_IA_2"/>
</dbReference>
<comment type="catalytic activity">
    <reaction evidence="6 7">
        <text>Endonucleolytic cleavage to 5'-phosphomonoester.</text>
        <dbReference type="EC" id="3.1.26.4"/>
    </reaction>
</comment>
<evidence type="ECO:0000256" key="1">
    <source>
        <dbReference type="ARBA" id="ARBA00000213"/>
    </source>
</evidence>
<keyword evidence="8" id="KW-1133">Transmembrane helix</keyword>
<dbReference type="InterPro" id="IPR013826">
    <property type="entry name" value="Topo_IA_cen_sub3"/>
</dbReference>
<dbReference type="Proteomes" id="UP000036403">
    <property type="component" value="Unassembled WGS sequence"/>
</dbReference>
<dbReference type="InterPro" id="IPR012337">
    <property type="entry name" value="RNaseH-like_sf"/>
</dbReference>
<keyword evidence="8" id="KW-0472">Membrane</keyword>
<sequence length="937" mass="104590">MDKQIVYNYDYEQINYPEVQKIAGFDEAGRGAIAGPIVVAAVILPLNFKSNLIKDSKKLTFKQRDVAYQLIIEQSLDYAITVIDLEVIETNNPKIASVIGMEIAFQSLSLTPNICLIDFEKPNFPDFAGIIESIIKGDQKSINIAAASILAKVFRDRIMIDYHQVYPDYQFDVHKGYYTKVHAENLKKYGISAIHRKDYIVLSSDGHIRDLATKGKYGLGINFDDYTPIYKTPRARMPIIRKLKAAAKKASHIYLATDHDREGEAIAYHLDNVLETGLKSSRVTFNEITKDAILLAIDNNHKLDLNLVHSQQARQMLDRVIGFRLSNLLQKKIGSRSAGRVQSVALKLLTIREREIANFISEEFWIITSHYQDFVLTLEKYNNEPIRIANETEAKAIKVALSDNYKVISVTKQSRKRNSLNPLTTSTMLQAATKLNFTTLKTTFIAQQLYEGIEINEIEFKGFLIIDDSSIEKEVVLKLPDLKESETIITDQVQLHQNFTKPKPRYSEARLIKTLEDLGIGRPSTYSLILNTIKVRGYVVLENKAFKVTEKGLLTNDKLQEFFYDIINENYTSQVETQLDSIAQVDKPAYMTSHDCLAILKQKLKVKKIGHTGTLDPIATGLMVVLINEATKSLLDLDQALKIIENGNSYQENAFIKAKALSDFLKSKSTDIDAIVIGDDTGLEIEALDNFPGIFSERWKGDMSFHQAMQVILDKLANQKNRKAKMITAIVCIDNKNKVTKTFIGQLEGFLVFMVLKVTKRVFLNKEESLFKTASIGFIGSFTDTIGIGSFAVVAAGLNATKSVKNVKNLPGTLNIGLTVPNLLAGTLFVSAIQVELATLISLVVAAMLGSFCAAKIVNKVNRMETIVAFPIMTCAGGFALPTTALTFHRDNNYSPKVSYGLLIGGVLGTVAAFFIVFVGIQGGFGIKMDRFTYYLK</sequence>
<dbReference type="InterPro" id="IPR006171">
    <property type="entry name" value="TOPRIM_dom"/>
</dbReference>
<dbReference type="InterPro" id="IPR022898">
    <property type="entry name" value="RNase_HII"/>
</dbReference>
<dbReference type="Gene3D" id="3.30.420.10">
    <property type="entry name" value="Ribonuclease H-like superfamily/Ribonuclease H"/>
    <property type="match status" value="1"/>
</dbReference>
<dbReference type="AlphaFoldDB" id="A0A0J7KZN3"/>
<feature type="binding site" evidence="6">
    <location>
        <position position="27"/>
    </location>
    <ligand>
        <name>a divalent metal cation</name>
        <dbReference type="ChEBI" id="CHEBI:60240"/>
    </ligand>
</feature>
<dbReference type="InterPro" id="IPR013825">
    <property type="entry name" value="Topo_IA_cen_sub2"/>
</dbReference>
<keyword evidence="6 7" id="KW-0540">Nuclease</keyword>
<dbReference type="PROSITE" id="PS51975">
    <property type="entry name" value="RNASE_H_2"/>
    <property type="match status" value="1"/>
</dbReference>
<dbReference type="SMART" id="SM00436">
    <property type="entry name" value="TOP1Bc"/>
    <property type="match status" value="1"/>
</dbReference>
<dbReference type="SUPFAM" id="SSF55120">
    <property type="entry name" value="Pseudouridine synthase"/>
    <property type="match status" value="1"/>
</dbReference>